<protein>
    <submittedName>
        <fullName evidence="2">Uncharacterized protein</fullName>
    </submittedName>
</protein>
<sequence length="60" mass="6318">MGWKCSQKMSKKVRGTDRSSAASGGAGNSACFKYGSWNDLGDLCSGVFLEEGAQKLANLL</sequence>
<organism evidence="2">
    <name type="scientific">Sesamum latifolium</name>
    <dbReference type="NCBI Taxonomy" id="2727402"/>
    <lineage>
        <taxon>Eukaryota</taxon>
        <taxon>Viridiplantae</taxon>
        <taxon>Streptophyta</taxon>
        <taxon>Embryophyta</taxon>
        <taxon>Tracheophyta</taxon>
        <taxon>Spermatophyta</taxon>
        <taxon>Magnoliopsida</taxon>
        <taxon>eudicotyledons</taxon>
        <taxon>Gunneridae</taxon>
        <taxon>Pentapetalae</taxon>
        <taxon>asterids</taxon>
        <taxon>lamiids</taxon>
        <taxon>Lamiales</taxon>
        <taxon>Pedaliaceae</taxon>
        <taxon>Sesamum</taxon>
    </lineage>
</organism>
<evidence type="ECO:0000313" key="2">
    <source>
        <dbReference type="EMBL" id="KAL0444089.1"/>
    </source>
</evidence>
<evidence type="ECO:0000256" key="1">
    <source>
        <dbReference type="SAM" id="MobiDB-lite"/>
    </source>
</evidence>
<reference evidence="2" key="2">
    <citation type="journal article" date="2024" name="Plant">
        <title>Genomic evolution and insights into agronomic trait innovations of Sesamum species.</title>
        <authorList>
            <person name="Miao H."/>
            <person name="Wang L."/>
            <person name="Qu L."/>
            <person name="Liu H."/>
            <person name="Sun Y."/>
            <person name="Le M."/>
            <person name="Wang Q."/>
            <person name="Wei S."/>
            <person name="Zheng Y."/>
            <person name="Lin W."/>
            <person name="Duan Y."/>
            <person name="Cao H."/>
            <person name="Xiong S."/>
            <person name="Wang X."/>
            <person name="Wei L."/>
            <person name="Li C."/>
            <person name="Ma Q."/>
            <person name="Ju M."/>
            <person name="Zhao R."/>
            <person name="Li G."/>
            <person name="Mu C."/>
            <person name="Tian Q."/>
            <person name="Mei H."/>
            <person name="Zhang T."/>
            <person name="Gao T."/>
            <person name="Zhang H."/>
        </authorList>
    </citation>
    <scope>NUCLEOTIDE SEQUENCE</scope>
    <source>
        <tissue evidence="2">Leaf</tissue>
    </source>
</reference>
<accession>A0AAW2WT07</accession>
<comment type="caution">
    <text evidence="2">The sequence shown here is derived from an EMBL/GenBank/DDBJ whole genome shotgun (WGS) entry which is preliminary data.</text>
</comment>
<dbReference type="AlphaFoldDB" id="A0AAW2WT07"/>
<proteinExistence type="predicted"/>
<reference evidence="2" key="1">
    <citation type="submission" date="2020-06" db="EMBL/GenBank/DDBJ databases">
        <authorList>
            <person name="Li T."/>
            <person name="Hu X."/>
            <person name="Zhang T."/>
            <person name="Song X."/>
            <person name="Zhang H."/>
            <person name="Dai N."/>
            <person name="Sheng W."/>
            <person name="Hou X."/>
            <person name="Wei L."/>
        </authorList>
    </citation>
    <scope>NUCLEOTIDE SEQUENCE</scope>
    <source>
        <strain evidence="2">KEN1</strain>
        <tissue evidence="2">Leaf</tissue>
    </source>
</reference>
<dbReference type="EMBL" id="JACGWN010000007">
    <property type="protein sequence ID" value="KAL0444089.1"/>
    <property type="molecule type" value="Genomic_DNA"/>
</dbReference>
<name>A0AAW2WT07_9LAMI</name>
<gene>
    <name evidence="2" type="ORF">Slati_2131600</name>
</gene>
<feature type="region of interest" description="Disordered" evidence="1">
    <location>
        <begin position="1"/>
        <end position="29"/>
    </location>
</feature>